<dbReference type="GO" id="GO:0009103">
    <property type="term" value="P:lipopolysaccharide biosynthetic process"/>
    <property type="evidence" value="ECO:0007669"/>
    <property type="project" value="UniProtKB-ARBA"/>
</dbReference>
<feature type="transmembrane region" description="Helical" evidence="8">
    <location>
        <begin position="266"/>
        <end position="284"/>
    </location>
</feature>
<evidence type="ECO:0000256" key="1">
    <source>
        <dbReference type="ARBA" id="ARBA00004651"/>
    </source>
</evidence>
<keyword evidence="4" id="KW-0808">Transferase</keyword>
<feature type="domain" description="Glycosyltransferase RgtA/B/C/D-like" evidence="9">
    <location>
        <begin position="61"/>
        <end position="214"/>
    </location>
</feature>
<feature type="transmembrane region" description="Helical" evidence="8">
    <location>
        <begin position="79"/>
        <end position="99"/>
    </location>
</feature>
<feature type="transmembrane region" description="Helical" evidence="8">
    <location>
        <begin position="108"/>
        <end position="125"/>
    </location>
</feature>
<evidence type="ECO:0000256" key="6">
    <source>
        <dbReference type="ARBA" id="ARBA00022989"/>
    </source>
</evidence>
<feature type="transmembrane region" description="Helical" evidence="8">
    <location>
        <begin position="200"/>
        <end position="221"/>
    </location>
</feature>
<evidence type="ECO:0000313" key="11">
    <source>
        <dbReference type="Proteomes" id="UP000176751"/>
    </source>
</evidence>
<feature type="transmembrane region" description="Helical" evidence="8">
    <location>
        <begin position="159"/>
        <end position="180"/>
    </location>
</feature>
<evidence type="ECO:0000259" key="9">
    <source>
        <dbReference type="Pfam" id="PF13231"/>
    </source>
</evidence>
<keyword evidence="6 8" id="KW-1133">Transmembrane helix</keyword>
<dbReference type="EMBL" id="MFCA01000029">
    <property type="protein sequence ID" value="OGE01252.1"/>
    <property type="molecule type" value="Genomic_DNA"/>
</dbReference>
<dbReference type="Proteomes" id="UP000176751">
    <property type="component" value="Unassembled WGS sequence"/>
</dbReference>
<comment type="caution">
    <text evidence="10">The sequence shown here is derived from an EMBL/GenBank/DDBJ whole genome shotgun (WGS) entry which is preliminary data.</text>
</comment>
<feature type="transmembrane region" description="Helical" evidence="8">
    <location>
        <begin position="7"/>
        <end position="31"/>
    </location>
</feature>
<dbReference type="InterPro" id="IPR038731">
    <property type="entry name" value="RgtA/B/C-like"/>
</dbReference>
<comment type="subcellular location">
    <subcellularLocation>
        <location evidence="1">Cell membrane</location>
        <topology evidence="1">Multi-pass membrane protein</topology>
    </subcellularLocation>
</comment>
<dbReference type="PANTHER" id="PTHR33908:SF3">
    <property type="entry name" value="UNDECAPRENYL PHOSPHATE-ALPHA-4-AMINO-4-DEOXY-L-ARABINOSE ARABINOSYL TRANSFERASE"/>
    <property type="match status" value="1"/>
</dbReference>
<protein>
    <recommendedName>
        <fullName evidence="9">Glycosyltransferase RgtA/B/C/D-like domain-containing protein</fullName>
    </recommendedName>
</protein>
<evidence type="ECO:0000256" key="3">
    <source>
        <dbReference type="ARBA" id="ARBA00022676"/>
    </source>
</evidence>
<dbReference type="GO" id="GO:0010041">
    <property type="term" value="P:response to iron(III) ion"/>
    <property type="evidence" value="ECO:0007669"/>
    <property type="project" value="TreeGrafter"/>
</dbReference>
<proteinExistence type="predicted"/>
<evidence type="ECO:0000256" key="2">
    <source>
        <dbReference type="ARBA" id="ARBA00022475"/>
    </source>
</evidence>
<keyword evidence="3" id="KW-0328">Glycosyltransferase</keyword>
<feature type="transmembrane region" description="Helical" evidence="8">
    <location>
        <begin position="343"/>
        <end position="363"/>
    </location>
</feature>
<dbReference type="Pfam" id="PF13231">
    <property type="entry name" value="PMT_2"/>
    <property type="match status" value="1"/>
</dbReference>
<feature type="transmembrane region" description="Helical" evidence="8">
    <location>
        <begin position="319"/>
        <end position="337"/>
    </location>
</feature>
<keyword evidence="7 8" id="KW-0472">Membrane</keyword>
<name>A0A1F5HB40_9BACT</name>
<evidence type="ECO:0000256" key="7">
    <source>
        <dbReference type="ARBA" id="ARBA00023136"/>
    </source>
</evidence>
<dbReference type="GO" id="GO:0016763">
    <property type="term" value="F:pentosyltransferase activity"/>
    <property type="evidence" value="ECO:0007669"/>
    <property type="project" value="TreeGrafter"/>
</dbReference>
<gene>
    <name evidence="10" type="ORF">A2196_00900</name>
</gene>
<evidence type="ECO:0000256" key="8">
    <source>
        <dbReference type="SAM" id="Phobius"/>
    </source>
</evidence>
<dbReference type="GO" id="GO:0005886">
    <property type="term" value="C:plasma membrane"/>
    <property type="evidence" value="ECO:0007669"/>
    <property type="project" value="UniProtKB-SubCell"/>
</dbReference>
<reference evidence="10 11" key="1">
    <citation type="journal article" date="2016" name="Nat. Commun.">
        <title>Thousands of microbial genomes shed light on interconnected biogeochemical processes in an aquifer system.</title>
        <authorList>
            <person name="Anantharaman K."/>
            <person name="Brown C.T."/>
            <person name="Hug L.A."/>
            <person name="Sharon I."/>
            <person name="Castelle C.J."/>
            <person name="Probst A.J."/>
            <person name="Thomas B.C."/>
            <person name="Singh A."/>
            <person name="Wilkins M.J."/>
            <person name="Karaoz U."/>
            <person name="Brodie E.L."/>
            <person name="Williams K.H."/>
            <person name="Hubbard S.S."/>
            <person name="Banfield J.F."/>
        </authorList>
    </citation>
    <scope>NUCLEOTIDE SEQUENCE [LARGE SCALE GENOMIC DNA]</scope>
</reference>
<dbReference type="AlphaFoldDB" id="A0A1F5HB40"/>
<sequence>MKSKLQLLIWFVLVSTYFITRLINLKIIPIFTDEAIYTYWAQVALHDPANRFSSLEDGKQPLFIWIAAIFQKFISDPLVASRLVSVFAGFGSLVGIYFLSKYLFDKKTAILACLLYIILPFTLLYDRMALFDSLLTMLGIWAVYFSAKMIKSPQLDTALLNGFAIGLGMITKSSANFFLYLLPFSLLLFDFSKKNRSQRFIRWLFLTLITAILAFVIYNSLRLSPLFYMIARKNSEFIRSVSEIINNPFIQLLSNPHALISWLVQYNGWPLTLIAILVIVWGLIKRNLPVILLSVYVLAPFLAESIFNKVLYPRFMLFYFPYIIILVSFGVINLIKWKNYSKYLWMIFAVIFIFPAINSYKLLTNPPKANIADSDLGQYLNDWPAGYGIEEIVTILKHETKSQPVYVGTEGTFGLLPYSLLIYFYGEKNIEIHGFWPVSDIPQQVLDAAKVKKTFFIFNENQKLPDDPGNPHLKLIGKYQKGIGNSFMRFYEVVSK</sequence>
<evidence type="ECO:0000256" key="4">
    <source>
        <dbReference type="ARBA" id="ARBA00022679"/>
    </source>
</evidence>
<evidence type="ECO:0000313" key="10">
    <source>
        <dbReference type="EMBL" id="OGE01252.1"/>
    </source>
</evidence>
<keyword evidence="5 8" id="KW-0812">Transmembrane</keyword>
<feature type="transmembrane region" description="Helical" evidence="8">
    <location>
        <begin position="290"/>
        <end position="307"/>
    </location>
</feature>
<keyword evidence="2" id="KW-1003">Cell membrane</keyword>
<evidence type="ECO:0000256" key="5">
    <source>
        <dbReference type="ARBA" id="ARBA00022692"/>
    </source>
</evidence>
<dbReference type="PANTHER" id="PTHR33908">
    <property type="entry name" value="MANNOSYLTRANSFERASE YKCB-RELATED"/>
    <property type="match status" value="1"/>
</dbReference>
<dbReference type="STRING" id="1797737.A2196_00900"/>
<accession>A0A1F5HB40</accession>
<dbReference type="InterPro" id="IPR050297">
    <property type="entry name" value="LipidA_mod_glycosyltrf_83"/>
</dbReference>
<organism evidence="10 11">
    <name type="scientific">Candidatus Curtissbacteria bacterium RIFOXYA1_FULL_41_14</name>
    <dbReference type="NCBI Taxonomy" id="1797737"/>
    <lineage>
        <taxon>Bacteria</taxon>
        <taxon>Candidatus Curtissiibacteriota</taxon>
    </lineage>
</organism>